<dbReference type="AlphaFoldDB" id="A0A0R3T4A9"/>
<dbReference type="Proteomes" id="UP000278807">
    <property type="component" value="Unassembled WGS sequence"/>
</dbReference>
<evidence type="ECO:0000313" key="1">
    <source>
        <dbReference type="EMBL" id="VDN97748.1"/>
    </source>
</evidence>
<accession>A0A0R3T4A9</accession>
<evidence type="ECO:0000313" key="3">
    <source>
        <dbReference type="WBParaSite" id="HNAJ_0000189001-mRNA-1"/>
    </source>
</evidence>
<dbReference type="EMBL" id="UZAE01000816">
    <property type="protein sequence ID" value="VDN97748.1"/>
    <property type="molecule type" value="Genomic_DNA"/>
</dbReference>
<sequence length="256" mass="29926">MSKETVCEEKRFTWDVRKTSYTHKIRLNAHKRKHTDPATYLHYNGTRTTPDLLLASTDISEHTHSTIIDDSGSDHKPIIASIAIGTKENELHPGPLTFNQHPDKLCCDITNFMIRCAKETILRGKTKHYRVFWFEHHKHYRVFWSKHLEEAKRKRDALRNTADQYWKRDALRNTADQTGRTDALCNTADLTERTEVVQAWRQQSAVLRQAIQPRSLFQVLHIIRTIDSEDCSIVNLTSHTYSDCILKTRRDFEPSN</sequence>
<protein>
    <submittedName>
        <fullName evidence="3">Endo/exonuclease/phosphatase domain-containing protein</fullName>
    </submittedName>
</protein>
<proteinExistence type="predicted"/>
<reference evidence="3" key="1">
    <citation type="submission" date="2017-02" db="UniProtKB">
        <authorList>
            <consortium name="WormBaseParasite"/>
        </authorList>
    </citation>
    <scope>IDENTIFICATION</scope>
</reference>
<dbReference type="WBParaSite" id="HNAJ_0000189001-mRNA-1">
    <property type="protein sequence ID" value="HNAJ_0000189001-mRNA-1"/>
    <property type="gene ID" value="HNAJ_0000189001"/>
</dbReference>
<name>A0A0R3T4A9_RODNA</name>
<evidence type="ECO:0000313" key="2">
    <source>
        <dbReference type="Proteomes" id="UP000278807"/>
    </source>
</evidence>
<organism evidence="3">
    <name type="scientific">Rodentolepis nana</name>
    <name type="common">Dwarf tapeworm</name>
    <name type="synonym">Hymenolepis nana</name>
    <dbReference type="NCBI Taxonomy" id="102285"/>
    <lineage>
        <taxon>Eukaryota</taxon>
        <taxon>Metazoa</taxon>
        <taxon>Spiralia</taxon>
        <taxon>Lophotrochozoa</taxon>
        <taxon>Platyhelminthes</taxon>
        <taxon>Cestoda</taxon>
        <taxon>Eucestoda</taxon>
        <taxon>Cyclophyllidea</taxon>
        <taxon>Hymenolepididae</taxon>
        <taxon>Rodentolepis</taxon>
    </lineage>
</organism>
<gene>
    <name evidence="1" type="ORF">HNAJ_LOCUS1889</name>
</gene>
<reference evidence="1 2" key="2">
    <citation type="submission" date="2018-11" db="EMBL/GenBank/DDBJ databases">
        <authorList>
            <consortium name="Pathogen Informatics"/>
        </authorList>
    </citation>
    <scope>NUCLEOTIDE SEQUENCE [LARGE SCALE GENOMIC DNA]</scope>
</reference>
<keyword evidence="2" id="KW-1185">Reference proteome</keyword>